<dbReference type="AlphaFoldDB" id="A0A250L057"/>
<proteinExistence type="predicted"/>
<keyword evidence="2" id="KW-1185">Reference proteome</keyword>
<organism evidence="1 2">
    <name type="scientific">Methylocaldum marinum</name>
    <dbReference type="NCBI Taxonomy" id="1432792"/>
    <lineage>
        <taxon>Bacteria</taxon>
        <taxon>Pseudomonadati</taxon>
        <taxon>Pseudomonadota</taxon>
        <taxon>Gammaproteobacteria</taxon>
        <taxon>Methylococcales</taxon>
        <taxon>Methylococcaceae</taxon>
        <taxon>Methylocaldum</taxon>
    </lineage>
</organism>
<evidence type="ECO:0000313" key="1">
    <source>
        <dbReference type="EMBL" id="BBA37247.1"/>
    </source>
</evidence>
<accession>A0A250L057</accession>
<dbReference type="EMBL" id="AP017928">
    <property type="protein sequence ID" value="BBA37247.1"/>
    <property type="molecule type" value="Genomic_DNA"/>
</dbReference>
<gene>
    <name evidence="1" type="ORF">sS8_5327</name>
</gene>
<evidence type="ECO:0000313" key="2">
    <source>
        <dbReference type="Proteomes" id="UP000266313"/>
    </source>
</evidence>
<dbReference type="RefSeq" id="WP_197716637.1">
    <property type="nucleotide sequence ID" value="NZ_AP017928.1"/>
</dbReference>
<protein>
    <submittedName>
        <fullName evidence="1">Uncharacterized protein</fullName>
    </submittedName>
</protein>
<dbReference type="Proteomes" id="UP000266313">
    <property type="component" value="Chromosome"/>
</dbReference>
<name>A0A250L057_9GAMM</name>
<sequence>MMAPEHLDANLITDVNVKEFFRESVTTALSNQKVDAGEDTVYYIVNLLAYFTQADKLFTHTADGVTLQPLALIYAEAVEAASLEERHQILRRLGDVALLIAGLFSSSLNRKLVDIDYYIAMGGTAYGYLCDLNRGTLRGKAFCAIFGELSEKFQAFVDVLSEVGEKTPMNSCTDIMRLYEIWLRTGSRRAAEKLRSLGIEPAHGSISYRHN</sequence>
<dbReference type="KEGG" id="mmai:sS8_5327"/>
<reference evidence="1 2" key="1">
    <citation type="submission" date="2016-12" db="EMBL/GenBank/DDBJ databases">
        <title>Genome sequencing of Methylocaldum marinum.</title>
        <authorList>
            <person name="Takeuchi M."/>
            <person name="Kamagata Y."/>
            <person name="Hiraoka S."/>
            <person name="Oshima K."/>
            <person name="Hattori M."/>
            <person name="Iwasaki W."/>
        </authorList>
    </citation>
    <scope>NUCLEOTIDE SEQUENCE [LARGE SCALE GENOMIC DNA]</scope>
    <source>
        <strain evidence="1 2">S8</strain>
    </source>
</reference>